<dbReference type="RefSeq" id="WP_116774633.1">
    <property type="nucleotide sequence ID" value="NZ_QDKG01000001.1"/>
</dbReference>
<sequence length="454" mass="51549">MRKKKFYSTCSAMACVVLLWICTMSCGTKTLTPQELSKGSDTVETGKELFVETPQLKKVKGNSIQIDPDVLYQQQISPEMLITDLRMANIKSVHFFMVKDWDGSKNDELLKPAYLEALKKENIAVWIMLLGNCVYGNSSLPTDWHMEFIKPYPNPGIKFYSFHRPEFVAWQVDRVKRILQNYDVDGIEFAESYFPEWKTLTGNGFYGDVSQYARKAFTEKYVGNNAATLSFDYIRQDQRLYTQWMDFRAAAIISFNQKIKAAIKATKPEVLYAVWGMGVRKGTIAEIREHFGLDMPALAKEVQPDMLVLQTAAQDWLDPALSPDYVLDYAPLAKAIQTANPKVALSIQADIVSLSHSNPNVQKRDPSWWLRAFDLSLQSGYYSNTAYEYAFAKKEGIWPTANLANPVNGKLYQEASLQSKVIADAIAPLALIKEQGAQWKMVYTTKGLGWMYIN</sequence>
<name>A0A2T8HMV7_9SPHI</name>
<proteinExistence type="predicted"/>
<keyword evidence="1" id="KW-0732">Signal</keyword>
<protein>
    <recommendedName>
        <fullName evidence="2">Glycosyl hydrolase-like 10 domain-containing protein</fullName>
    </recommendedName>
</protein>
<dbReference type="Proteomes" id="UP000245627">
    <property type="component" value="Unassembled WGS sequence"/>
</dbReference>
<keyword evidence="4" id="KW-1185">Reference proteome</keyword>
<evidence type="ECO:0000256" key="1">
    <source>
        <dbReference type="SAM" id="SignalP"/>
    </source>
</evidence>
<comment type="caution">
    <text evidence="3">The sequence shown here is derived from an EMBL/GenBank/DDBJ whole genome shotgun (WGS) entry which is preliminary data.</text>
</comment>
<dbReference type="Pfam" id="PF02638">
    <property type="entry name" value="GHL10"/>
    <property type="match status" value="1"/>
</dbReference>
<dbReference type="InterPro" id="IPR003790">
    <property type="entry name" value="GHL10"/>
</dbReference>
<dbReference type="SUPFAM" id="SSF51445">
    <property type="entry name" value="(Trans)glycosidases"/>
    <property type="match status" value="1"/>
</dbReference>
<evidence type="ECO:0000313" key="3">
    <source>
        <dbReference type="EMBL" id="PVH26774.1"/>
    </source>
</evidence>
<dbReference type="OrthoDB" id="5171802at2"/>
<reference evidence="3 4" key="1">
    <citation type="submission" date="2018-04" db="EMBL/GenBank/DDBJ databases">
        <title>Sphingobacterium cortibacter sp. nov.</title>
        <authorList>
            <person name="Li Y."/>
        </authorList>
    </citation>
    <scope>NUCLEOTIDE SEQUENCE [LARGE SCALE GENOMIC DNA]</scope>
    <source>
        <strain evidence="3 4">2c-3</strain>
    </source>
</reference>
<gene>
    <name evidence="3" type="ORF">DC487_04000</name>
</gene>
<dbReference type="Gene3D" id="3.20.20.80">
    <property type="entry name" value="Glycosidases"/>
    <property type="match status" value="1"/>
</dbReference>
<organism evidence="3 4">
    <name type="scientific">Sphingobacterium corticibacter</name>
    <dbReference type="NCBI Taxonomy" id="2171749"/>
    <lineage>
        <taxon>Bacteria</taxon>
        <taxon>Pseudomonadati</taxon>
        <taxon>Bacteroidota</taxon>
        <taxon>Sphingobacteriia</taxon>
        <taxon>Sphingobacteriales</taxon>
        <taxon>Sphingobacteriaceae</taxon>
        <taxon>Sphingobacterium</taxon>
    </lineage>
</organism>
<feature type="chain" id="PRO_5015624165" description="Glycosyl hydrolase-like 10 domain-containing protein" evidence="1">
    <location>
        <begin position="27"/>
        <end position="454"/>
    </location>
</feature>
<dbReference type="EMBL" id="QDKG01000001">
    <property type="protein sequence ID" value="PVH26774.1"/>
    <property type="molecule type" value="Genomic_DNA"/>
</dbReference>
<evidence type="ECO:0000259" key="2">
    <source>
        <dbReference type="Pfam" id="PF02638"/>
    </source>
</evidence>
<feature type="signal peptide" evidence="1">
    <location>
        <begin position="1"/>
        <end position="26"/>
    </location>
</feature>
<dbReference type="AlphaFoldDB" id="A0A2T8HMV7"/>
<accession>A0A2T8HMV7</accession>
<evidence type="ECO:0000313" key="4">
    <source>
        <dbReference type="Proteomes" id="UP000245627"/>
    </source>
</evidence>
<dbReference type="InterPro" id="IPR017853">
    <property type="entry name" value="GH"/>
</dbReference>
<feature type="domain" description="Glycosyl hydrolase-like 10" evidence="2">
    <location>
        <begin position="163"/>
        <end position="280"/>
    </location>
</feature>